<comment type="caution">
    <text evidence="1">The sequence shown here is derived from an EMBL/GenBank/DDBJ whole genome shotgun (WGS) entry which is preliminary data.</text>
</comment>
<protein>
    <submittedName>
        <fullName evidence="1">Uncharacterized protein</fullName>
    </submittedName>
</protein>
<gene>
    <name evidence="1" type="ORF">M0R45_006787</name>
</gene>
<accession>A0AAW1YRG3</accession>
<organism evidence="1 2">
    <name type="scientific">Rubus argutus</name>
    <name type="common">Southern blackberry</name>
    <dbReference type="NCBI Taxonomy" id="59490"/>
    <lineage>
        <taxon>Eukaryota</taxon>
        <taxon>Viridiplantae</taxon>
        <taxon>Streptophyta</taxon>
        <taxon>Embryophyta</taxon>
        <taxon>Tracheophyta</taxon>
        <taxon>Spermatophyta</taxon>
        <taxon>Magnoliopsida</taxon>
        <taxon>eudicotyledons</taxon>
        <taxon>Gunneridae</taxon>
        <taxon>Pentapetalae</taxon>
        <taxon>rosids</taxon>
        <taxon>fabids</taxon>
        <taxon>Rosales</taxon>
        <taxon>Rosaceae</taxon>
        <taxon>Rosoideae</taxon>
        <taxon>Rosoideae incertae sedis</taxon>
        <taxon>Rubus</taxon>
    </lineage>
</organism>
<evidence type="ECO:0000313" key="2">
    <source>
        <dbReference type="Proteomes" id="UP001457282"/>
    </source>
</evidence>
<keyword evidence="2" id="KW-1185">Reference proteome</keyword>
<name>A0AAW1YRG3_RUBAR</name>
<evidence type="ECO:0000313" key="1">
    <source>
        <dbReference type="EMBL" id="KAK9951336.1"/>
    </source>
</evidence>
<sequence length="83" mass="8552">MREGAATRAGAALVERQHGLAGLGKERDSEHGLRSGGKDRQLGMFWKLAADLGWAEISGCDGMAWGVGEKANGGAALGEAVND</sequence>
<reference evidence="1 2" key="1">
    <citation type="journal article" date="2023" name="G3 (Bethesda)">
        <title>A chromosome-length genome assembly and annotation of blackberry (Rubus argutus, cv. 'Hillquist').</title>
        <authorList>
            <person name="Bruna T."/>
            <person name="Aryal R."/>
            <person name="Dudchenko O."/>
            <person name="Sargent D.J."/>
            <person name="Mead D."/>
            <person name="Buti M."/>
            <person name="Cavallini A."/>
            <person name="Hytonen T."/>
            <person name="Andres J."/>
            <person name="Pham M."/>
            <person name="Weisz D."/>
            <person name="Mascagni F."/>
            <person name="Usai G."/>
            <person name="Natali L."/>
            <person name="Bassil N."/>
            <person name="Fernandez G.E."/>
            <person name="Lomsadze A."/>
            <person name="Armour M."/>
            <person name="Olukolu B."/>
            <person name="Poorten T."/>
            <person name="Britton C."/>
            <person name="Davik J."/>
            <person name="Ashrafi H."/>
            <person name="Aiden E.L."/>
            <person name="Borodovsky M."/>
            <person name="Worthington M."/>
        </authorList>
    </citation>
    <scope>NUCLEOTIDE SEQUENCE [LARGE SCALE GENOMIC DNA]</scope>
    <source>
        <strain evidence="1">PI 553951</strain>
    </source>
</reference>
<dbReference type="EMBL" id="JBEDUW010000001">
    <property type="protein sequence ID" value="KAK9951336.1"/>
    <property type="molecule type" value="Genomic_DNA"/>
</dbReference>
<proteinExistence type="predicted"/>
<dbReference type="Proteomes" id="UP001457282">
    <property type="component" value="Unassembled WGS sequence"/>
</dbReference>
<dbReference type="AlphaFoldDB" id="A0AAW1YRG3"/>